<proteinExistence type="predicted"/>
<organism evidence="5 6">
    <name type="scientific">Isoalcanivorax beigongshangi</name>
    <dbReference type="NCBI Taxonomy" id="3238810"/>
    <lineage>
        <taxon>Bacteria</taxon>
        <taxon>Pseudomonadati</taxon>
        <taxon>Pseudomonadota</taxon>
        <taxon>Gammaproteobacteria</taxon>
        <taxon>Oceanospirillales</taxon>
        <taxon>Alcanivoracaceae</taxon>
        <taxon>Isoalcanivorax</taxon>
    </lineage>
</organism>
<name>A0ABV4AFF7_9GAMM</name>
<dbReference type="EMBL" id="JBGCUO010000001">
    <property type="protein sequence ID" value="MEY1661375.1"/>
    <property type="molecule type" value="Genomic_DNA"/>
</dbReference>
<feature type="chain" id="PRO_5045965041" evidence="3">
    <location>
        <begin position="24"/>
        <end position="371"/>
    </location>
</feature>
<evidence type="ECO:0000256" key="1">
    <source>
        <dbReference type="ARBA" id="ARBA00022729"/>
    </source>
</evidence>
<keyword evidence="6" id="KW-1185">Reference proteome</keyword>
<feature type="domain" description="Calcineurin-like phosphoesterase" evidence="4">
    <location>
        <begin position="49"/>
        <end position="284"/>
    </location>
</feature>
<evidence type="ECO:0000256" key="3">
    <source>
        <dbReference type="SAM" id="SignalP"/>
    </source>
</evidence>
<keyword evidence="2" id="KW-0378">Hydrolase</keyword>
<dbReference type="Gene3D" id="3.60.21.10">
    <property type="match status" value="1"/>
</dbReference>
<dbReference type="RefSeq" id="WP_369454632.1">
    <property type="nucleotide sequence ID" value="NZ_JBGCUO010000001.1"/>
</dbReference>
<dbReference type="PROSITE" id="PS51257">
    <property type="entry name" value="PROKAR_LIPOPROTEIN"/>
    <property type="match status" value="1"/>
</dbReference>
<dbReference type="InterPro" id="IPR029052">
    <property type="entry name" value="Metallo-depent_PP-like"/>
</dbReference>
<reference evidence="5 6" key="1">
    <citation type="submission" date="2024-07" db="EMBL/GenBank/DDBJ databases">
        <authorList>
            <person name="Ren Q."/>
        </authorList>
    </citation>
    <scope>NUCLEOTIDE SEQUENCE [LARGE SCALE GENOMIC DNA]</scope>
    <source>
        <strain evidence="5 6">REN37</strain>
    </source>
</reference>
<evidence type="ECO:0000313" key="5">
    <source>
        <dbReference type="EMBL" id="MEY1661375.1"/>
    </source>
</evidence>
<keyword evidence="1 3" id="KW-0732">Signal</keyword>
<dbReference type="Proteomes" id="UP001562065">
    <property type="component" value="Unassembled WGS sequence"/>
</dbReference>
<evidence type="ECO:0000256" key="2">
    <source>
        <dbReference type="ARBA" id="ARBA00022801"/>
    </source>
</evidence>
<protein>
    <submittedName>
        <fullName evidence="5">Metallophosphoesterase</fullName>
    </submittedName>
</protein>
<sequence>MTMDRRRFLRNLLVSGAAVPALSACGGGSSGSSTTPGGDQPMLGGERRLRFLAIGDTGTGGAGQTYVAKAMEQVMAAQGADFVLVTGDNLYEEGATSVADKGFLDKFELPYQNIDLPFFLCLGNHDNACTPLGGGSCNKRGDYQVEYHYSEQRYSRKWNMPDRYYTQAFGGTPEQPFMELFVVDSNPLTSFYDDPDPAYSWQNFGEPQRKLMQQWVHSSRAHWKIAMSHVPYVSNGKHGNAGNLDDGLRWLFTGKNADGRQYKHFLESCFANQADMLFTGHDHNMQWLEPRPALGPAEIILTGAGAKTDSIKDAKRNPVRFQQGGQCGFVWVELYEEKMWVQFYNVDPKKGHYELAYEQVCAKPIMAPALA</sequence>
<feature type="signal peptide" evidence="3">
    <location>
        <begin position="1"/>
        <end position="23"/>
    </location>
</feature>
<dbReference type="InterPro" id="IPR051558">
    <property type="entry name" value="Metallophosphoesterase_PAP"/>
</dbReference>
<dbReference type="PANTHER" id="PTHR10161">
    <property type="entry name" value="TARTRATE-RESISTANT ACID PHOSPHATASE TYPE 5"/>
    <property type="match status" value="1"/>
</dbReference>
<evidence type="ECO:0000313" key="6">
    <source>
        <dbReference type="Proteomes" id="UP001562065"/>
    </source>
</evidence>
<evidence type="ECO:0000259" key="4">
    <source>
        <dbReference type="Pfam" id="PF00149"/>
    </source>
</evidence>
<dbReference type="PROSITE" id="PS51318">
    <property type="entry name" value="TAT"/>
    <property type="match status" value="1"/>
</dbReference>
<accession>A0ABV4AFF7</accession>
<dbReference type="SUPFAM" id="SSF56300">
    <property type="entry name" value="Metallo-dependent phosphatases"/>
    <property type="match status" value="1"/>
</dbReference>
<dbReference type="Pfam" id="PF00149">
    <property type="entry name" value="Metallophos"/>
    <property type="match status" value="1"/>
</dbReference>
<dbReference type="InterPro" id="IPR004843">
    <property type="entry name" value="Calcineurin-like_PHP"/>
</dbReference>
<comment type="caution">
    <text evidence="5">The sequence shown here is derived from an EMBL/GenBank/DDBJ whole genome shotgun (WGS) entry which is preliminary data.</text>
</comment>
<dbReference type="InterPro" id="IPR006311">
    <property type="entry name" value="TAT_signal"/>
</dbReference>
<gene>
    <name evidence="5" type="ORF">AB5I84_04345</name>
</gene>
<dbReference type="PANTHER" id="PTHR10161:SF14">
    <property type="entry name" value="TARTRATE-RESISTANT ACID PHOSPHATASE TYPE 5"/>
    <property type="match status" value="1"/>
</dbReference>